<dbReference type="PANTHER" id="PTHR22726">
    <property type="entry name" value="METALLOENDOPEPTIDASE OMA1"/>
    <property type="match status" value="1"/>
</dbReference>
<feature type="domain" description="DUF7092" evidence="9">
    <location>
        <begin position="5"/>
        <end position="81"/>
    </location>
</feature>
<evidence type="ECO:0000256" key="5">
    <source>
        <dbReference type="ARBA" id="ARBA00023049"/>
    </source>
</evidence>
<evidence type="ECO:0000256" key="7">
    <source>
        <dbReference type="SAM" id="Phobius"/>
    </source>
</evidence>
<evidence type="ECO:0000256" key="2">
    <source>
        <dbReference type="ARBA" id="ARBA00022723"/>
    </source>
</evidence>
<feature type="transmembrane region" description="Helical" evidence="7">
    <location>
        <begin position="99"/>
        <end position="127"/>
    </location>
</feature>
<dbReference type="Pfam" id="PF01435">
    <property type="entry name" value="Peptidase_M48"/>
    <property type="match status" value="1"/>
</dbReference>
<dbReference type="AlphaFoldDB" id="C0INB3"/>
<dbReference type="GO" id="GO:0046872">
    <property type="term" value="F:metal ion binding"/>
    <property type="evidence" value="ECO:0007669"/>
    <property type="project" value="UniProtKB-KW"/>
</dbReference>
<keyword evidence="7" id="KW-1133">Transmembrane helix</keyword>
<keyword evidence="3 6" id="KW-0378">Hydrolase</keyword>
<keyword evidence="2" id="KW-0479">Metal-binding</keyword>
<evidence type="ECO:0000256" key="4">
    <source>
        <dbReference type="ARBA" id="ARBA00022833"/>
    </source>
</evidence>
<dbReference type="InterPro" id="IPR055518">
    <property type="entry name" value="DUF7092"/>
</dbReference>
<keyword evidence="7" id="KW-0812">Transmembrane</keyword>
<dbReference type="InterPro" id="IPR051156">
    <property type="entry name" value="Mito/Outer_Membr_Metalloprot"/>
</dbReference>
<proteinExistence type="inferred from homology"/>
<evidence type="ECO:0000259" key="9">
    <source>
        <dbReference type="Pfam" id="PF23368"/>
    </source>
</evidence>
<keyword evidence="5 6" id="KW-0482">Metalloprotease</keyword>
<keyword evidence="7" id="KW-0472">Membrane</keyword>
<accession>C0INB3</accession>
<evidence type="ECO:0000313" key="10">
    <source>
        <dbReference type="EMBL" id="ACN58799.1"/>
    </source>
</evidence>
<feature type="domain" description="Peptidase M48" evidence="8">
    <location>
        <begin position="167"/>
        <end position="339"/>
    </location>
</feature>
<dbReference type="EMBL" id="EU408350">
    <property type="protein sequence ID" value="ACN58799.1"/>
    <property type="molecule type" value="Genomic_DNA"/>
</dbReference>
<dbReference type="Gene3D" id="3.30.2010.10">
    <property type="entry name" value="Metalloproteases ('zincins'), catalytic domain"/>
    <property type="match status" value="1"/>
</dbReference>
<keyword evidence="4 6" id="KW-0862">Zinc</keyword>
<dbReference type="Pfam" id="PF23368">
    <property type="entry name" value="DUF7092"/>
    <property type="match status" value="1"/>
</dbReference>
<dbReference type="GO" id="GO:0051603">
    <property type="term" value="P:proteolysis involved in protein catabolic process"/>
    <property type="evidence" value="ECO:0007669"/>
    <property type="project" value="TreeGrafter"/>
</dbReference>
<dbReference type="InterPro" id="IPR001915">
    <property type="entry name" value="Peptidase_M48"/>
</dbReference>
<sequence>MTEALAGRYFLPGSAHFVTARARLDGPNFRIVDDAGTVLSEMPLKHVRVSSRLGSIPRRFDVPGGGCFETDDNDGADALLAGGGRHASRLHRWEGSWRWALGSLAVAGVATYAFVIYGIPAGALWLAQQTPPSVGTLVERQALQVLDNTLLEPTTLNTAARVRARTLFARVAAKGKRGSDGYRLLFRDSKAIGPNAMALPDGSIVMTDQLWELVQKDDEIEGVFAHEIAHVDRAHTLQRLYQAAIVPAAIAIMTGDLSQITTLATVLPGVLVQAAYSRDLEQEADDDAAVTVKALGDNPAGLADLLERMEKKICGETACGSGWLSDHPETDRRMQRLRQQALPPKKDSI</sequence>
<evidence type="ECO:0000256" key="6">
    <source>
        <dbReference type="RuleBase" id="RU003983"/>
    </source>
</evidence>
<evidence type="ECO:0000259" key="8">
    <source>
        <dbReference type="Pfam" id="PF01435"/>
    </source>
</evidence>
<reference evidence="10" key="1">
    <citation type="journal article" date="2009" name="ISME J.">
        <title>Functional metagenomics reveals diverse beta-lactamases in a remote Alaskan soil.</title>
        <authorList>
            <person name="Allen H.K."/>
            <person name="Moe L.A."/>
            <person name="Rodbumrer J."/>
            <person name="Gaarder A."/>
            <person name="Handelsman J."/>
        </authorList>
    </citation>
    <scope>NUCLEOTIDE SEQUENCE</scope>
</reference>
<evidence type="ECO:0000256" key="3">
    <source>
        <dbReference type="ARBA" id="ARBA00022801"/>
    </source>
</evidence>
<organism evidence="10">
    <name type="scientific">uncultured bacterium BLR9</name>
    <dbReference type="NCBI Taxonomy" id="506525"/>
    <lineage>
        <taxon>Bacteria</taxon>
        <taxon>environmental samples</taxon>
    </lineage>
</organism>
<comment type="cofactor">
    <cofactor evidence="6">
        <name>Zn(2+)</name>
        <dbReference type="ChEBI" id="CHEBI:29105"/>
    </cofactor>
    <text evidence="6">Binds 1 zinc ion per subunit.</text>
</comment>
<dbReference type="GO" id="GO:0016020">
    <property type="term" value="C:membrane"/>
    <property type="evidence" value="ECO:0007669"/>
    <property type="project" value="TreeGrafter"/>
</dbReference>
<keyword evidence="1 6" id="KW-0645">Protease</keyword>
<dbReference type="PANTHER" id="PTHR22726:SF1">
    <property type="entry name" value="METALLOENDOPEPTIDASE OMA1, MITOCHONDRIAL"/>
    <property type="match status" value="1"/>
</dbReference>
<comment type="similarity">
    <text evidence="6">Belongs to the peptidase M48 family.</text>
</comment>
<dbReference type="GO" id="GO:0004222">
    <property type="term" value="F:metalloendopeptidase activity"/>
    <property type="evidence" value="ECO:0007669"/>
    <property type="project" value="InterPro"/>
</dbReference>
<gene>
    <name evidence="10" type="ORF">AKSOIL_0154</name>
</gene>
<protein>
    <submittedName>
        <fullName evidence="10">Uncharacterized protein</fullName>
    </submittedName>
</protein>
<name>C0INB3_9BACT</name>
<dbReference type="CDD" id="cd07332">
    <property type="entry name" value="M48C_Oma1_like"/>
    <property type="match status" value="1"/>
</dbReference>
<evidence type="ECO:0000256" key="1">
    <source>
        <dbReference type="ARBA" id="ARBA00022670"/>
    </source>
</evidence>